<comment type="caution">
    <text evidence="2">The sequence shown here is derived from an EMBL/GenBank/DDBJ whole genome shotgun (WGS) entry which is preliminary data.</text>
</comment>
<organism evidence="2 3">
    <name type="scientific">Zunongwangia endophytica</name>
    <dbReference type="NCBI Taxonomy" id="1808945"/>
    <lineage>
        <taxon>Bacteria</taxon>
        <taxon>Pseudomonadati</taxon>
        <taxon>Bacteroidota</taxon>
        <taxon>Flavobacteriia</taxon>
        <taxon>Flavobacteriales</taxon>
        <taxon>Flavobacteriaceae</taxon>
        <taxon>Zunongwangia</taxon>
    </lineage>
</organism>
<dbReference type="Pfam" id="PF02469">
    <property type="entry name" value="Fasciclin"/>
    <property type="match status" value="2"/>
</dbReference>
<name>A0ABV8HBT9_9FLAO</name>
<dbReference type="InterPro" id="IPR050904">
    <property type="entry name" value="Adhesion/Biosynth-related"/>
</dbReference>
<dbReference type="PANTHER" id="PTHR10900:SF77">
    <property type="entry name" value="FI19380P1"/>
    <property type="match status" value="1"/>
</dbReference>
<dbReference type="InterPro" id="IPR000782">
    <property type="entry name" value="FAS1_domain"/>
</dbReference>
<dbReference type="RefSeq" id="WP_290233395.1">
    <property type="nucleotide sequence ID" value="NZ_JAUFPZ010000002.1"/>
</dbReference>
<feature type="domain" description="FAS1" evidence="1">
    <location>
        <begin position="178"/>
        <end position="319"/>
    </location>
</feature>
<accession>A0ABV8HBT9</accession>
<dbReference type="EMBL" id="JBHSAS010000006">
    <property type="protein sequence ID" value="MFC4027749.1"/>
    <property type="molecule type" value="Genomic_DNA"/>
</dbReference>
<reference evidence="3" key="1">
    <citation type="journal article" date="2019" name="Int. J. Syst. Evol. Microbiol.">
        <title>The Global Catalogue of Microorganisms (GCM) 10K type strain sequencing project: providing services to taxonomists for standard genome sequencing and annotation.</title>
        <authorList>
            <consortium name="The Broad Institute Genomics Platform"/>
            <consortium name="The Broad Institute Genome Sequencing Center for Infectious Disease"/>
            <person name="Wu L."/>
            <person name="Ma J."/>
        </authorList>
    </citation>
    <scope>NUCLEOTIDE SEQUENCE [LARGE SCALE GENOMIC DNA]</scope>
    <source>
        <strain evidence="3">CECT 9128</strain>
    </source>
</reference>
<dbReference type="SUPFAM" id="SSF82153">
    <property type="entry name" value="FAS1 domain"/>
    <property type="match status" value="2"/>
</dbReference>
<proteinExistence type="predicted"/>
<evidence type="ECO:0000259" key="1">
    <source>
        <dbReference type="PROSITE" id="PS50213"/>
    </source>
</evidence>
<gene>
    <name evidence="2" type="ORF">ACFOS1_10070</name>
</gene>
<dbReference type="InterPro" id="IPR036378">
    <property type="entry name" value="FAS1_dom_sf"/>
</dbReference>
<dbReference type="PANTHER" id="PTHR10900">
    <property type="entry name" value="PERIOSTIN-RELATED"/>
    <property type="match status" value="1"/>
</dbReference>
<dbReference type="SMART" id="SM00554">
    <property type="entry name" value="FAS1"/>
    <property type="match status" value="1"/>
</dbReference>
<evidence type="ECO:0000313" key="3">
    <source>
        <dbReference type="Proteomes" id="UP001595793"/>
    </source>
</evidence>
<dbReference type="Proteomes" id="UP001595793">
    <property type="component" value="Unassembled WGS sequence"/>
</dbReference>
<protein>
    <submittedName>
        <fullName evidence="2">Fasciclin domain-containing protein</fullName>
    </submittedName>
</protein>
<sequence>MLKLSKIVLFFVLCESILSCGTSDDPGDVIIPENTINNFVLNNPNYSVLATGLNRTGLDSVLNSTQQFTIFAPSNSAFNSFLSDNDFTNINDVPLDELENYLRYHLQPGAITLDEFPDAYIRSLAIGNASDRLLSMYTSTADDSFYINNVAEVVIAQANIELDNGYLNPINTFLSLPSITDFLLVSQEDSALSFSSLLSASTSENYIEELRSENEVYTVLQASEEAIQNFLLANDYPSISDIPQNTLNNISENHIISAKNIRTEAIADTLNVTAISGIVLKFYEDNGPKILLENEDIVNITTPNIQAVNGVIQVVDQIIIE</sequence>
<keyword evidence="3" id="KW-1185">Reference proteome</keyword>
<dbReference type="Gene3D" id="2.30.180.10">
    <property type="entry name" value="FAS1 domain"/>
    <property type="match status" value="2"/>
</dbReference>
<evidence type="ECO:0000313" key="2">
    <source>
        <dbReference type="EMBL" id="MFC4027749.1"/>
    </source>
</evidence>
<feature type="domain" description="FAS1" evidence="1">
    <location>
        <begin position="33"/>
        <end position="174"/>
    </location>
</feature>
<dbReference type="PROSITE" id="PS50213">
    <property type="entry name" value="FAS1"/>
    <property type="match status" value="2"/>
</dbReference>